<evidence type="ECO:0000256" key="1">
    <source>
        <dbReference type="SAM" id="MobiDB-lite"/>
    </source>
</evidence>
<comment type="caution">
    <text evidence="2">The sequence shown here is derived from an EMBL/GenBank/DDBJ whole genome shotgun (WGS) entry which is preliminary data.</text>
</comment>
<name>A0ABR1JGS4_9AGAR</name>
<protein>
    <recommendedName>
        <fullName evidence="4">F-box domain-containing protein</fullName>
    </recommendedName>
</protein>
<proteinExistence type="predicted"/>
<evidence type="ECO:0000313" key="3">
    <source>
        <dbReference type="Proteomes" id="UP001498398"/>
    </source>
</evidence>
<keyword evidence="3" id="KW-1185">Reference proteome</keyword>
<feature type="region of interest" description="Disordered" evidence="1">
    <location>
        <begin position="1"/>
        <end position="24"/>
    </location>
</feature>
<evidence type="ECO:0000313" key="2">
    <source>
        <dbReference type="EMBL" id="KAK7460895.1"/>
    </source>
</evidence>
<reference evidence="2 3" key="1">
    <citation type="submission" date="2024-01" db="EMBL/GenBank/DDBJ databases">
        <title>A draft genome for the cacao thread blight pathogen Marasmiellus scandens.</title>
        <authorList>
            <person name="Baruah I.K."/>
            <person name="Leung J."/>
            <person name="Bukari Y."/>
            <person name="Amoako-Attah I."/>
            <person name="Meinhardt L.W."/>
            <person name="Bailey B.A."/>
            <person name="Cohen S.P."/>
        </authorList>
    </citation>
    <scope>NUCLEOTIDE SEQUENCE [LARGE SCALE GENOMIC DNA]</scope>
    <source>
        <strain evidence="2 3">GH-19</strain>
    </source>
</reference>
<sequence>MELPTDNRPSSSIPLPVTADNNSDRFRSGQYPSSLEITHKGFCDETPIRKVPVEIWVEIFSESCGLWVGYGSVSVPTLAFSQTCSFWRAITLSTPKLWSKLNLHLGIDKRGLQDLFSLYLDRSYPSHLVLEVRAAGTPTARGLAIFWMLMDASYRWREAKLDFAWASGPNGSISSQLEAYLRSHPVQFDNLETLELLRDLKPYPAYHRFLPTTLKGSTALRLVKMEGFLKEYAQAFAHLNEIHLDLNDIQDLADCFTVCGQLRRARLAPRACNFDPILSNDSKIIHHQLSSLECDFTYPEDLNAVLSSLVLPALVTLKVSLELPSLEVSEYFINLSRTLESIKSMIVESSCTLRELELWEGLIPSSRSPPDQPLMELLNLTPMLTRLTLCAQRYSVLSDKLFRSLTLSSSLTTALLPLLEVFHIYIIDDPDFYHSEDGSPLSNEPLPDPEVVAMMVSSRRSEVSRTRLKSFKFDVTLDPRTVPSADAWIKSFTDRALPRLRELEVGGLELVVQLEMEKLF</sequence>
<dbReference type="Proteomes" id="UP001498398">
    <property type="component" value="Unassembled WGS sequence"/>
</dbReference>
<evidence type="ECO:0008006" key="4">
    <source>
        <dbReference type="Google" id="ProtNLM"/>
    </source>
</evidence>
<accession>A0ABR1JGS4</accession>
<organism evidence="2 3">
    <name type="scientific">Marasmiellus scandens</name>
    <dbReference type="NCBI Taxonomy" id="2682957"/>
    <lineage>
        <taxon>Eukaryota</taxon>
        <taxon>Fungi</taxon>
        <taxon>Dikarya</taxon>
        <taxon>Basidiomycota</taxon>
        <taxon>Agaricomycotina</taxon>
        <taxon>Agaricomycetes</taxon>
        <taxon>Agaricomycetidae</taxon>
        <taxon>Agaricales</taxon>
        <taxon>Marasmiineae</taxon>
        <taxon>Omphalotaceae</taxon>
        <taxon>Marasmiellus</taxon>
    </lineage>
</organism>
<dbReference type="EMBL" id="JBANRG010000014">
    <property type="protein sequence ID" value="KAK7460895.1"/>
    <property type="molecule type" value="Genomic_DNA"/>
</dbReference>
<gene>
    <name evidence="2" type="ORF">VKT23_008823</name>
</gene>